<evidence type="ECO:0000313" key="4">
    <source>
        <dbReference type="Proteomes" id="UP001527392"/>
    </source>
</evidence>
<dbReference type="Proteomes" id="UP001527392">
    <property type="component" value="Unassembled WGS sequence"/>
</dbReference>
<dbReference type="Pfam" id="PF08282">
    <property type="entry name" value="Hydrolase_3"/>
    <property type="match status" value="1"/>
</dbReference>
<dbReference type="NCBIfam" id="TIGR01484">
    <property type="entry name" value="HAD-SF-IIB"/>
    <property type="match status" value="1"/>
</dbReference>
<dbReference type="NCBIfam" id="NF007806">
    <property type="entry name" value="PRK10513.1"/>
    <property type="match status" value="1"/>
</dbReference>
<dbReference type="EMBL" id="JAKHMS010000005">
    <property type="protein sequence ID" value="MCZ3781222.1"/>
    <property type="molecule type" value="Genomic_DNA"/>
</dbReference>
<accession>A0AAP3M1W8</accession>
<dbReference type="Gene3D" id="3.30.1240.10">
    <property type="match status" value="1"/>
</dbReference>
<dbReference type="SFLD" id="SFLDG01140">
    <property type="entry name" value="C2.B:_Phosphomannomutase_and_P"/>
    <property type="match status" value="1"/>
</dbReference>
<gene>
    <name evidence="1" type="primary">yidA</name>
    <name evidence="2" type="ORF">L2504_03560</name>
    <name evidence="1" type="ORF">L2724_03315</name>
</gene>
<dbReference type="AlphaFoldDB" id="A0AAP3M1W8"/>
<reference evidence="1 4" key="1">
    <citation type="submission" date="2022-01" db="EMBL/GenBank/DDBJ databases">
        <title>VMRC isolate genome collection.</title>
        <authorList>
            <person name="France M."/>
            <person name="Rutt L."/>
            <person name="Humphrys M."/>
            <person name="Ravel J."/>
        </authorList>
    </citation>
    <scope>NUCLEOTIDE SEQUENCE</scope>
    <source>
        <strain evidence="2 4">C0030B4</strain>
        <strain evidence="1">C0048A1</strain>
    </source>
</reference>
<evidence type="ECO:0000313" key="3">
    <source>
        <dbReference type="Proteomes" id="UP001212401"/>
    </source>
</evidence>
<dbReference type="CDD" id="cd07516">
    <property type="entry name" value="HAD_Pase"/>
    <property type="match status" value="1"/>
</dbReference>
<comment type="caution">
    <text evidence="1">The sequence shown here is derived from an EMBL/GenBank/DDBJ whole genome shotgun (WGS) entry which is preliminary data.</text>
</comment>
<dbReference type="RefSeq" id="WP_003717822.1">
    <property type="nucleotide sequence ID" value="NZ_CAKMAX010000004.1"/>
</dbReference>
<protein>
    <submittedName>
        <fullName evidence="1">Sugar-phosphatase</fullName>
        <ecNumber evidence="1">3.1.3.23</ecNumber>
    </submittedName>
</protein>
<dbReference type="InterPro" id="IPR023214">
    <property type="entry name" value="HAD_sf"/>
</dbReference>
<keyword evidence="4" id="KW-1185">Reference proteome</keyword>
<dbReference type="GO" id="GO:0050308">
    <property type="term" value="F:sugar-phosphatase activity"/>
    <property type="evidence" value="ECO:0007669"/>
    <property type="project" value="UniProtKB-EC"/>
</dbReference>
<evidence type="ECO:0000313" key="1">
    <source>
        <dbReference type="EMBL" id="MCZ3667314.1"/>
    </source>
</evidence>
<dbReference type="NCBIfam" id="TIGR00099">
    <property type="entry name" value="Cof-subfamily"/>
    <property type="match status" value="1"/>
</dbReference>
<dbReference type="Gene3D" id="3.40.50.1000">
    <property type="entry name" value="HAD superfamily/HAD-like"/>
    <property type="match status" value="1"/>
</dbReference>
<dbReference type="GO" id="GO:0005829">
    <property type="term" value="C:cytosol"/>
    <property type="evidence" value="ECO:0007669"/>
    <property type="project" value="TreeGrafter"/>
</dbReference>
<dbReference type="Proteomes" id="UP001212401">
    <property type="component" value="Unassembled WGS sequence"/>
</dbReference>
<dbReference type="InterPro" id="IPR006379">
    <property type="entry name" value="HAD-SF_hydro_IIB"/>
</dbReference>
<dbReference type="PANTHER" id="PTHR10000">
    <property type="entry name" value="PHOSPHOSERINE PHOSPHATASE"/>
    <property type="match status" value="1"/>
</dbReference>
<dbReference type="PANTHER" id="PTHR10000:SF8">
    <property type="entry name" value="HAD SUPERFAMILY HYDROLASE-LIKE, TYPE 3"/>
    <property type="match status" value="1"/>
</dbReference>
<dbReference type="SUPFAM" id="SSF56784">
    <property type="entry name" value="HAD-like"/>
    <property type="match status" value="1"/>
</dbReference>
<dbReference type="InterPro" id="IPR000150">
    <property type="entry name" value="Cof"/>
</dbReference>
<dbReference type="EC" id="3.1.3.23" evidence="1"/>
<dbReference type="EMBL" id="JAKHPH010000005">
    <property type="protein sequence ID" value="MCZ3667314.1"/>
    <property type="molecule type" value="Genomic_DNA"/>
</dbReference>
<organism evidence="1 3">
    <name type="scientific">Limosilactobacillus vaginalis</name>
    <dbReference type="NCBI Taxonomy" id="1633"/>
    <lineage>
        <taxon>Bacteria</taxon>
        <taxon>Bacillati</taxon>
        <taxon>Bacillota</taxon>
        <taxon>Bacilli</taxon>
        <taxon>Lactobacillales</taxon>
        <taxon>Lactobacillaceae</taxon>
        <taxon>Limosilactobacillus</taxon>
    </lineage>
</organism>
<evidence type="ECO:0000313" key="2">
    <source>
        <dbReference type="EMBL" id="MCZ3781222.1"/>
    </source>
</evidence>
<proteinExistence type="predicted"/>
<dbReference type="InterPro" id="IPR036412">
    <property type="entry name" value="HAD-like_sf"/>
</dbReference>
<dbReference type="SFLD" id="SFLDS00003">
    <property type="entry name" value="Haloacid_Dehalogenase"/>
    <property type="match status" value="1"/>
</dbReference>
<sequence>MTIKLVAIDIDATLINDQRQITPKTKEALEAAKQQGVKVVLCTGRPMTGVNAYLTELGLNHQDDEYVISFNGALAQSTNERVLVNYTLSFDDYIDWQSFCTKNNVKSQFESRDYIYTTNRDLSPWTIHESDLVSMPVRVRSLDEMAHTQDQYVLAKGMMLGDKEELNQVQTKFIKEFGDRFTVIRSEDFYLEIINHRASKGSTLKALSEELGIKQDEVMALGNAQNDNSMIEYAGIGVAMGNAVPETKAVADVITDTNNNDGVGKAVEKYVLR</sequence>
<dbReference type="GO" id="GO:0000287">
    <property type="term" value="F:magnesium ion binding"/>
    <property type="evidence" value="ECO:0007669"/>
    <property type="project" value="TreeGrafter"/>
</dbReference>
<keyword evidence="1" id="KW-0378">Hydrolase</keyword>
<dbReference type="GeneID" id="75081590"/>
<name>A0AAP3M1W8_9LACO</name>